<proteinExistence type="predicted"/>
<name>A0A840NMP1_9HYPH</name>
<dbReference type="Proteomes" id="UP000561417">
    <property type="component" value="Unassembled WGS sequence"/>
</dbReference>
<protein>
    <submittedName>
        <fullName evidence="1">Uncharacterized protein</fullName>
    </submittedName>
</protein>
<dbReference type="EMBL" id="JACHIM010000004">
    <property type="protein sequence ID" value="MBB5073966.1"/>
    <property type="molecule type" value="Genomic_DNA"/>
</dbReference>
<reference evidence="1 2" key="1">
    <citation type="submission" date="2020-08" db="EMBL/GenBank/DDBJ databases">
        <title>Genomic Encyclopedia of Type Strains, Phase IV (KMG-IV): sequencing the most valuable type-strain genomes for metagenomic binning, comparative biology and taxonomic classification.</title>
        <authorList>
            <person name="Goeker M."/>
        </authorList>
    </citation>
    <scope>NUCLEOTIDE SEQUENCE [LARGE SCALE GENOMIC DNA]</scope>
    <source>
        <strain evidence="1 2">DSM 28538</strain>
    </source>
</reference>
<comment type="caution">
    <text evidence="1">The sequence shown here is derived from an EMBL/GenBank/DDBJ whole genome shotgun (WGS) entry which is preliminary data.</text>
</comment>
<keyword evidence="2" id="KW-1185">Reference proteome</keyword>
<evidence type="ECO:0000313" key="1">
    <source>
        <dbReference type="EMBL" id="MBB5073966.1"/>
    </source>
</evidence>
<gene>
    <name evidence="1" type="ORF">HNQ69_001099</name>
</gene>
<sequence length="49" mass="5723">MNKTGQINKREKIKDQYITGMSFKVGLYRGEICRLLAEKAAFIDTEEKR</sequence>
<organism evidence="1 2">
    <name type="scientific">Bartonella callosciuri</name>
    <dbReference type="NCBI Taxonomy" id="686223"/>
    <lineage>
        <taxon>Bacteria</taxon>
        <taxon>Pseudomonadati</taxon>
        <taxon>Pseudomonadota</taxon>
        <taxon>Alphaproteobacteria</taxon>
        <taxon>Hyphomicrobiales</taxon>
        <taxon>Bartonellaceae</taxon>
        <taxon>Bartonella</taxon>
    </lineage>
</organism>
<accession>A0A840NMP1</accession>
<dbReference type="RefSeq" id="WP_183228954.1">
    <property type="nucleotide sequence ID" value="NZ_JACHIM010000004.1"/>
</dbReference>
<evidence type="ECO:0000313" key="2">
    <source>
        <dbReference type="Proteomes" id="UP000561417"/>
    </source>
</evidence>
<dbReference type="AlphaFoldDB" id="A0A840NMP1"/>